<feature type="compositionally biased region" description="Low complexity" evidence="1">
    <location>
        <begin position="52"/>
        <end position="62"/>
    </location>
</feature>
<name>A0A2M9H9H3_9BIFI</name>
<evidence type="ECO:0000256" key="2">
    <source>
        <dbReference type="SAM" id="Phobius"/>
    </source>
</evidence>
<comment type="caution">
    <text evidence="3">The sequence shown here is derived from an EMBL/GenBank/DDBJ whole genome shotgun (WGS) entry which is preliminary data.</text>
</comment>
<accession>A0A2M9H9H3</accession>
<keyword evidence="2" id="KW-1133">Transmembrane helix</keyword>
<reference evidence="3 4" key="1">
    <citation type="submission" date="2017-10" db="EMBL/GenBank/DDBJ databases">
        <title>Draft genome sequences of strains TRE 1, TRE 9, TRE H and TRI 7, isolated from tamarins, belonging to four potential novel Bifidobacterium species.</title>
        <authorList>
            <person name="Mattarelli P."/>
            <person name="Modesto M."/>
            <person name="Puglisi E."/>
            <person name="Morelli L."/>
            <person name="Spezio C."/>
            <person name="Bonetti A."/>
            <person name="Sandri C."/>
        </authorList>
    </citation>
    <scope>NUCLEOTIDE SEQUENCE [LARGE SCALE GENOMIC DNA]</scope>
    <source>
        <strain evidence="4">TRE1</strain>
    </source>
</reference>
<evidence type="ECO:0000313" key="4">
    <source>
        <dbReference type="Proteomes" id="UP000229095"/>
    </source>
</evidence>
<dbReference type="EMBL" id="PEBI01000002">
    <property type="protein sequence ID" value="PJM73466.1"/>
    <property type="molecule type" value="Genomic_DNA"/>
</dbReference>
<protein>
    <submittedName>
        <fullName evidence="3">Uncharacterized protein</fullName>
    </submittedName>
</protein>
<dbReference type="AlphaFoldDB" id="A0A2M9H9H3"/>
<gene>
    <name evidence="3" type="ORF">CS006_05375</name>
</gene>
<evidence type="ECO:0000256" key="1">
    <source>
        <dbReference type="SAM" id="MobiDB-lite"/>
    </source>
</evidence>
<keyword evidence="4" id="KW-1185">Reference proteome</keyword>
<organism evidence="3 4">
    <name type="scientific">Bifidobacterium primatium</name>
    <dbReference type="NCBI Taxonomy" id="2045438"/>
    <lineage>
        <taxon>Bacteria</taxon>
        <taxon>Bacillati</taxon>
        <taxon>Actinomycetota</taxon>
        <taxon>Actinomycetes</taxon>
        <taxon>Bifidobacteriales</taxon>
        <taxon>Bifidobacteriaceae</taxon>
        <taxon>Bifidobacterium</taxon>
    </lineage>
</organism>
<dbReference type="Proteomes" id="UP000229095">
    <property type="component" value="Unassembled WGS sequence"/>
</dbReference>
<dbReference type="SUPFAM" id="SSF82171">
    <property type="entry name" value="DPP6 N-terminal domain-like"/>
    <property type="match status" value="1"/>
</dbReference>
<feature type="transmembrane region" description="Helical" evidence="2">
    <location>
        <begin position="478"/>
        <end position="505"/>
    </location>
</feature>
<proteinExistence type="predicted"/>
<feature type="region of interest" description="Disordered" evidence="1">
    <location>
        <begin position="52"/>
        <end position="71"/>
    </location>
</feature>
<dbReference type="Gene3D" id="2.130.10.10">
    <property type="entry name" value="YVTN repeat-like/Quinoprotein amine dehydrogenase"/>
    <property type="match status" value="2"/>
</dbReference>
<keyword evidence="2" id="KW-0812">Transmembrane</keyword>
<evidence type="ECO:0000313" key="3">
    <source>
        <dbReference type="EMBL" id="PJM73466.1"/>
    </source>
</evidence>
<keyword evidence="2" id="KW-0472">Membrane</keyword>
<sequence>MLHGGMLRPVTSVLSAVLMVIGMLAATVIAPVAPSHAASSVVMAAGDGESASGGASSANDGGPTFEGTVSPTFSLSDSGGTYGFIRVMSSPDGKTAYVRQGGHVYVVDVVSRTVRSKITFMSNGTGDVSLSADGSRLYVLDAGTVKVFDTASMKQIGGFGGHLTMVVVSEDGRTAYAPVITKGGTAETGLAQYDLYSYDIASGHSKRLFSLTNASVSYLPAFSSKTGLIYAYFYRERNRDSAFGTINMNTGDIRALKTASEGVGSDMRMKVSDDGGALAYISGAKQVVVIDVRTGERRALDVPFTPRTLMLSRTGKRLVVSNNAIGQRQTAGKAEAFDLSRGVAKAEAETDAVATNIIPMMIEDDRNVIYGAMGNRESDDGKVYQLNLDTGRQQSGVSIYDSKDSAYDNQPSVADPIGPRKLLITQSGDGGRMLVLGMHTQNENSLFLSMLRLPKTVDDGVGSSQVEARDDGNNGSGLSAAVISGICAGAAVVVAVVGASVMLVIRRRRGPGRTGAHIQGPRRRH</sequence>
<dbReference type="InterPro" id="IPR015943">
    <property type="entry name" value="WD40/YVTN_repeat-like_dom_sf"/>
</dbReference>